<accession>A0ABV4DU24</accession>
<dbReference type="PANTHER" id="PTHR18964:SF170">
    <property type="entry name" value="SUGAR KINASE"/>
    <property type="match status" value="1"/>
</dbReference>
<gene>
    <name evidence="2" type="ORF">AALT52_08270</name>
</gene>
<name>A0ABV4DU24_9LACO</name>
<evidence type="ECO:0000256" key="1">
    <source>
        <dbReference type="ARBA" id="ARBA00006479"/>
    </source>
</evidence>
<dbReference type="InterPro" id="IPR043129">
    <property type="entry name" value="ATPase_NBD"/>
</dbReference>
<dbReference type="Gene3D" id="3.30.420.40">
    <property type="match status" value="2"/>
</dbReference>
<comment type="caution">
    <text evidence="2">The sequence shown here is derived from an EMBL/GenBank/DDBJ whole genome shotgun (WGS) entry which is preliminary data.</text>
</comment>
<dbReference type="RefSeq" id="WP_369942779.1">
    <property type="nucleotide sequence ID" value="NZ_JBCLUF010000032.1"/>
</dbReference>
<sequence>MQGVAFSVPGAVNKKTGVIEGVSAVPYIHDFAIKAEFEKRFGLPVSLENDANCAALAEAQNGAGKDQQSLAVLVIGTGVGGAFVLNKKLWHGAHLAGGEFGYLLATEELTLSMAASPVSMAKRYFEKTGSKVTGKEVFALAKQGDVDAKKEVELCISSLAKAIYELQYSLDPELFVLGGAIANNPDLIPLLEQKLTQLLAKVQIAKVRPRLALCTYREDANLLGAAFDFEQTNRGE</sequence>
<dbReference type="SUPFAM" id="SSF53067">
    <property type="entry name" value="Actin-like ATPase domain"/>
    <property type="match status" value="1"/>
</dbReference>
<dbReference type="Pfam" id="PF00480">
    <property type="entry name" value="ROK"/>
    <property type="match status" value="1"/>
</dbReference>
<reference evidence="2 3" key="1">
    <citation type="submission" date="2024-03" db="EMBL/GenBank/DDBJ databases">
        <title>Mouse gut bacterial collection (mGBC) of GemPharmatech.</title>
        <authorList>
            <person name="He Y."/>
            <person name="Dong L."/>
            <person name="Wu D."/>
            <person name="Gao X."/>
            <person name="Lin Z."/>
        </authorList>
    </citation>
    <scope>NUCLEOTIDE SEQUENCE [LARGE SCALE GENOMIC DNA]</scope>
    <source>
        <strain evidence="2 3">15-30</strain>
    </source>
</reference>
<evidence type="ECO:0000313" key="3">
    <source>
        <dbReference type="Proteomes" id="UP001565236"/>
    </source>
</evidence>
<evidence type="ECO:0000313" key="2">
    <source>
        <dbReference type="EMBL" id="MEY8662881.1"/>
    </source>
</evidence>
<dbReference type="EMBL" id="JBCLUF010000032">
    <property type="protein sequence ID" value="MEY8662881.1"/>
    <property type="molecule type" value="Genomic_DNA"/>
</dbReference>
<dbReference type="CDD" id="cd24152">
    <property type="entry name" value="ASKHA_NBD_ROK-like"/>
    <property type="match status" value="1"/>
</dbReference>
<keyword evidence="3" id="KW-1185">Reference proteome</keyword>
<protein>
    <submittedName>
        <fullName evidence="2">ROK family protein</fullName>
    </submittedName>
</protein>
<dbReference type="Proteomes" id="UP001565236">
    <property type="component" value="Unassembled WGS sequence"/>
</dbReference>
<dbReference type="PANTHER" id="PTHR18964">
    <property type="entry name" value="ROK (REPRESSOR, ORF, KINASE) FAMILY"/>
    <property type="match status" value="1"/>
</dbReference>
<comment type="similarity">
    <text evidence="1">Belongs to the ROK (NagC/XylR) family.</text>
</comment>
<dbReference type="InterPro" id="IPR000600">
    <property type="entry name" value="ROK"/>
</dbReference>
<proteinExistence type="inferred from homology"/>
<organism evidence="2 3">
    <name type="scientific">Ligilactobacillus faecis</name>
    <dbReference type="NCBI Taxonomy" id="762833"/>
    <lineage>
        <taxon>Bacteria</taxon>
        <taxon>Bacillati</taxon>
        <taxon>Bacillota</taxon>
        <taxon>Bacilli</taxon>
        <taxon>Lactobacillales</taxon>
        <taxon>Lactobacillaceae</taxon>
        <taxon>Ligilactobacillus</taxon>
    </lineage>
</organism>